<accession>A0ABP0JEL1</accession>
<proteinExistence type="predicted"/>
<feature type="non-terminal residue" evidence="2">
    <location>
        <position position="1"/>
    </location>
</feature>
<feature type="region of interest" description="Disordered" evidence="1">
    <location>
        <begin position="1"/>
        <end position="56"/>
    </location>
</feature>
<sequence length="56" mass="5351">SGGQGLLAPLLQGSDQGQGQPGLLSNFGTPGMQSGGSHGHHGVHGGSGHAAGLQPR</sequence>
<evidence type="ECO:0000313" key="3">
    <source>
        <dbReference type="Proteomes" id="UP001642464"/>
    </source>
</evidence>
<comment type="caution">
    <text evidence="2">The sequence shown here is derived from an EMBL/GenBank/DDBJ whole genome shotgun (WGS) entry which is preliminary data.</text>
</comment>
<gene>
    <name evidence="2" type="ORF">SCF082_LOCUS11679</name>
</gene>
<evidence type="ECO:0000313" key="2">
    <source>
        <dbReference type="EMBL" id="CAK9012838.1"/>
    </source>
</evidence>
<protein>
    <submittedName>
        <fullName evidence="2">Uncharacterized protein</fullName>
    </submittedName>
</protein>
<feature type="non-terminal residue" evidence="2">
    <location>
        <position position="56"/>
    </location>
</feature>
<evidence type="ECO:0000256" key="1">
    <source>
        <dbReference type="SAM" id="MobiDB-lite"/>
    </source>
</evidence>
<reference evidence="2 3" key="1">
    <citation type="submission" date="2024-02" db="EMBL/GenBank/DDBJ databases">
        <authorList>
            <person name="Chen Y."/>
            <person name="Shah S."/>
            <person name="Dougan E. K."/>
            <person name="Thang M."/>
            <person name="Chan C."/>
        </authorList>
    </citation>
    <scope>NUCLEOTIDE SEQUENCE [LARGE SCALE GENOMIC DNA]</scope>
</reference>
<keyword evidence="3" id="KW-1185">Reference proteome</keyword>
<feature type="compositionally biased region" description="Low complexity" evidence="1">
    <location>
        <begin position="1"/>
        <end position="13"/>
    </location>
</feature>
<organism evidence="2 3">
    <name type="scientific">Durusdinium trenchii</name>
    <dbReference type="NCBI Taxonomy" id="1381693"/>
    <lineage>
        <taxon>Eukaryota</taxon>
        <taxon>Sar</taxon>
        <taxon>Alveolata</taxon>
        <taxon>Dinophyceae</taxon>
        <taxon>Suessiales</taxon>
        <taxon>Symbiodiniaceae</taxon>
        <taxon>Durusdinium</taxon>
    </lineage>
</organism>
<dbReference type="EMBL" id="CAXAMM010006953">
    <property type="protein sequence ID" value="CAK9012838.1"/>
    <property type="molecule type" value="Genomic_DNA"/>
</dbReference>
<dbReference type="Proteomes" id="UP001642464">
    <property type="component" value="Unassembled WGS sequence"/>
</dbReference>
<name>A0ABP0JEL1_9DINO</name>